<reference evidence="1" key="1">
    <citation type="submission" date="2020-08" db="EMBL/GenBank/DDBJ databases">
        <title>Multicomponent nature underlies the extraordinary mechanical properties of spider dragline silk.</title>
        <authorList>
            <person name="Kono N."/>
            <person name="Nakamura H."/>
            <person name="Mori M."/>
            <person name="Yoshida Y."/>
            <person name="Ohtoshi R."/>
            <person name="Malay A.D."/>
            <person name="Moran D.A.P."/>
            <person name="Tomita M."/>
            <person name="Numata K."/>
            <person name="Arakawa K."/>
        </authorList>
    </citation>
    <scope>NUCLEOTIDE SEQUENCE</scope>
</reference>
<dbReference type="Proteomes" id="UP000887159">
    <property type="component" value="Unassembled WGS sequence"/>
</dbReference>
<evidence type="ECO:0000313" key="2">
    <source>
        <dbReference type="Proteomes" id="UP000887159"/>
    </source>
</evidence>
<protein>
    <submittedName>
        <fullName evidence="1">Uncharacterized protein</fullName>
    </submittedName>
</protein>
<name>A0A8X6SJG2_TRICX</name>
<dbReference type="AlphaFoldDB" id="A0A8X6SJG2"/>
<dbReference type="EMBL" id="BMAU01021321">
    <property type="protein sequence ID" value="GFY13321.1"/>
    <property type="molecule type" value="Genomic_DNA"/>
</dbReference>
<sequence length="285" mass="32337">MNFGSTAVASSEGALRSFKRHAEVNTVWLSSIPILKKNTLVDVQESPATHFLPPTSRDDLQLHDLDCPHAAQALYIYKQPCLLQDSSTGSRSQHNRFCISFIYPPIAIELTGPTICNKEEKWDPIYPPGRYAEDYMNQCSCLNNADCVPTSGRWFVYQKYSSYILTGRNATHPLFLTKKPEMCVRNAVVLKSFIRGRISSLFINCSLISRFEETPGLLFTSPEILYHGRVTRTTSELAPQTLTAIVRTLISDRFHMHQPLYTVSLLQHKDLYDSTKLTQAMILRT</sequence>
<organism evidence="1 2">
    <name type="scientific">Trichonephila clavipes</name>
    <name type="common">Golden silk orbweaver</name>
    <name type="synonym">Nephila clavipes</name>
    <dbReference type="NCBI Taxonomy" id="2585209"/>
    <lineage>
        <taxon>Eukaryota</taxon>
        <taxon>Metazoa</taxon>
        <taxon>Ecdysozoa</taxon>
        <taxon>Arthropoda</taxon>
        <taxon>Chelicerata</taxon>
        <taxon>Arachnida</taxon>
        <taxon>Araneae</taxon>
        <taxon>Araneomorphae</taxon>
        <taxon>Entelegynae</taxon>
        <taxon>Araneoidea</taxon>
        <taxon>Nephilidae</taxon>
        <taxon>Trichonephila</taxon>
    </lineage>
</organism>
<accession>A0A8X6SJG2</accession>
<comment type="caution">
    <text evidence="1">The sequence shown here is derived from an EMBL/GenBank/DDBJ whole genome shotgun (WGS) entry which is preliminary data.</text>
</comment>
<evidence type="ECO:0000313" key="1">
    <source>
        <dbReference type="EMBL" id="GFY13321.1"/>
    </source>
</evidence>
<gene>
    <name evidence="1" type="ORF">TNCV_2335851</name>
</gene>
<keyword evidence="2" id="KW-1185">Reference proteome</keyword>
<proteinExistence type="predicted"/>